<dbReference type="SMART" id="SM01189">
    <property type="entry name" value="ELM2"/>
    <property type="match status" value="1"/>
</dbReference>
<dbReference type="GO" id="GO:0006357">
    <property type="term" value="P:regulation of transcription by RNA polymerase II"/>
    <property type="evidence" value="ECO:0007669"/>
    <property type="project" value="TreeGrafter"/>
</dbReference>
<dbReference type="OrthoDB" id="10568480at2759"/>
<dbReference type="InterPro" id="IPR000949">
    <property type="entry name" value="ELM2_dom"/>
</dbReference>
<dbReference type="Proteomes" id="UP000515146">
    <property type="component" value="Unplaced"/>
</dbReference>
<evidence type="ECO:0000256" key="1">
    <source>
        <dbReference type="ARBA" id="ARBA00023015"/>
    </source>
</evidence>
<dbReference type="InterPro" id="IPR051066">
    <property type="entry name" value="Trans_reg/Corepressor"/>
</dbReference>
<evidence type="ECO:0000313" key="6">
    <source>
        <dbReference type="Proteomes" id="UP000515146"/>
    </source>
</evidence>
<feature type="compositionally biased region" description="Low complexity" evidence="4">
    <location>
        <begin position="41"/>
        <end position="56"/>
    </location>
</feature>
<evidence type="ECO:0000256" key="2">
    <source>
        <dbReference type="ARBA" id="ARBA00023163"/>
    </source>
</evidence>
<organism evidence="6 7">
    <name type="scientific">Dermatophagoides pteronyssinus</name>
    <name type="common">European house dust mite</name>
    <dbReference type="NCBI Taxonomy" id="6956"/>
    <lineage>
        <taxon>Eukaryota</taxon>
        <taxon>Metazoa</taxon>
        <taxon>Ecdysozoa</taxon>
        <taxon>Arthropoda</taxon>
        <taxon>Chelicerata</taxon>
        <taxon>Arachnida</taxon>
        <taxon>Acari</taxon>
        <taxon>Acariformes</taxon>
        <taxon>Sarcoptiformes</taxon>
        <taxon>Astigmata</taxon>
        <taxon>Psoroptidia</taxon>
        <taxon>Analgoidea</taxon>
        <taxon>Pyroglyphidae</taxon>
        <taxon>Dermatophagoidinae</taxon>
        <taxon>Dermatophagoides</taxon>
    </lineage>
</organism>
<dbReference type="PANTHER" id="PTHR16089:SF28">
    <property type="entry name" value="REST COREPRESSOR"/>
    <property type="match status" value="1"/>
</dbReference>
<dbReference type="GO" id="GO:0003714">
    <property type="term" value="F:transcription corepressor activity"/>
    <property type="evidence" value="ECO:0007669"/>
    <property type="project" value="TreeGrafter"/>
</dbReference>
<evidence type="ECO:0000259" key="5">
    <source>
        <dbReference type="PROSITE" id="PS51156"/>
    </source>
</evidence>
<evidence type="ECO:0000256" key="3">
    <source>
        <dbReference type="ARBA" id="ARBA00023242"/>
    </source>
</evidence>
<keyword evidence="2" id="KW-0804">Transcription</keyword>
<keyword evidence="6" id="KW-1185">Reference proteome</keyword>
<dbReference type="GO" id="GO:0005667">
    <property type="term" value="C:transcription regulator complex"/>
    <property type="evidence" value="ECO:0007669"/>
    <property type="project" value="TreeGrafter"/>
</dbReference>
<reference evidence="7" key="1">
    <citation type="submission" date="2025-08" db="UniProtKB">
        <authorList>
            <consortium name="RefSeq"/>
        </authorList>
    </citation>
    <scope>IDENTIFICATION</scope>
    <source>
        <strain evidence="7">Airmid</strain>
    </source>
</reference>
<protein>
    <submittedName>
        <fullName evidence="7">Uncharacterized protein LOC113789468 isoform X1</fullName>
    </submittedName>
</protein>
<evidence type="ECO:0000256" key="4">
    <source>
        <dbReference type="SAM" id="MobiDB-lite"/>
    </source>
</evidence>
<keyword evidence="1" id="KW-0805">Transcription regulation</keyword>
<sequence length="450" mass="52877">MTDKVTDTIHQQRIDHAVQKMTDDVRKRIRLADETNEQRQTTTTTSLSSSSSTLSSHNTRKSYHCNSIMNHPIVHPTTLTNANINLGVFSQIILPLLNDNDKAIEFLKNKNKIRVGNDYQAEIDSSIIDDNKNNVDRKSILLWKPQSNIGDDELREFIDLAKEVANMNEEQSLGFLTALDFHLKECIQILSQLSFAPQPMDYAERAHIERFIFTEHKLDMIKVMINDDDIVNKLFYMYYTKQNRPPSVSEVLMINREEDTTIFDLINEQIECNQDDNGCLDLATIIDKCYQQESNPRFDVTRLECFQERREQINELRRQTQQLQQQNLFETCKLRENSMDYLKFLHFLKKCKSNPKWNIYEVIIFLAIMDYIRPKFDAFIFAKILQTKSPEQCQQFYQKHFAFLKQASSIIVPNDRIEAIRMYMRLPEFPTKSLQQNISKTSSLLKSNKR</sequence>
<feature type="region of interest" description="Disordered" evidence="4">
    <location>
        <begin position="33"/>
        <end position="59"/>
    </location>
</feature>
<dbReference type="GO" id="GO:0000118">
    <property type="term" value="C:histone deacetylase complex"/>
    <property type="evidence" value="ECO:0007669"/>
    <property type="project" value="TreeGrafter"/>
</dbReference>
<dbReference type="Pfam" id="PF01448">
    <property type="entry name" value="ELM2"/>
    <property type="match status" value="1"/>
</dbReference>
<dbReference type="RefSeq" id="XP_027194807.1">
    <property type="nucleotide sequence ID" value="XM_027339006.1"/>
</dbReference>
<gene>
    <name evidence="7" type="primary">LOC113789468</name>
</gene>
<dbReference type="InParanoid" id="A0A6P6XMY8"/>
<accession>A0A6P6XMY8</accession>
<keyword evidence="3" id="KW-0539">Nucleus</keyword>
<dbReference type="PROSITE" id="PS51156">
    <property type="entry name" value="ELM2"/>
    <property type="match status" value="1"/>
</dbReference>
<dbReference type="Gene3D" id="4.10.1240.50">
    <property type="match status" value="1"/>
</dbReference>
<evidence type="ECO:0000313" key="7">
    <source>
        <dbReference type="RefSeq" id="XP_027194807.1"/>
    </source>
</evidence>
<dbReference type="PANTHER" id="PTHR16089">
    <property type="entry name" value="REST COREPRESSOR COREST PROTEIN-RELATED"/>
    <property type="match status" value="1"/>
</dbReference>
<name>A0A6P6XMY8_DERPT</name>
<proteinExistence type="predicted"/>
<dbReference type="KEGG" id="dpte:113789468"/>
<feature type="domain" description="ELM2" evidence="5">
    <location>
        <begin position="111"/>
        <end position="194"/>
    </location>
</feature>
<dbReference type="AlphaFoldDB" id="A0A6P6XMY8"/>